<dbReference type="Proteomes" id="UP000280346">
    <property type="component" value="Unassembled WGS sequence"/>
</dbReference>
<dbReference type="Pfam" id="PF22590">
    <property type="entry name" value="Cas3-like_C_2"/>
    <property type="match status" value="1"/>
</dbReference>
<dbReference type="AlphaFoldDB" id="A0A3S0VLV3"/>
<evidence type="ECO:0000313" key="13">
    <source>
        <dbReference type="Proteomes" id="UP000280346"/>
    </source>
</evidence>
<dbReference type="Pfam" id="PF00270">
    <property type="entry name" value="DEAD"/>
    <property type="match status" value="1"/>
</dbReference>
<dbReference type="GO" id="GO:0046872">
    <property type="term" value="F:metal ion binding"/>
    <property type="evidence" value="ECO:0007669"/>
    <property type="project" value="UniProtKB-KW"/>
</dbReference>
<evidence type="ECO:0000259" key="11">
    <source>
        <dbReference type="PROSITE" id="PS51643"/>
    </source>
</evidence>
<keyword evidence="7" id="KW-0067">ATP-binding</keyword>
<keyword evidence="12" id="KW-0255">Endonuclease</keyword>
<evidence type="ECO:0000256" key="9">
    <source>
        <dbReference type="SAM" id="MobiDB-lite"/>
    </source>
</evidence>
<keyword evidence="5" id="KW-0378">Hydrolase</keyword>
<accession>A0A3S0VLV3</accession>
<feature type="domain" description="Helicase ATP-binding" evidence="10">
    <location>
        <begin position="235"/>
        <end position="433"/>
    </location>
</feature>
<dbReference type="GO" id="GO:0004519">
    <property type="term" value="F:endonuclease activity"/>
    <property type="evidence" value="ECO:0007669"/>
    <property type="project" value="UniProtKB-KW"/>
</dbReference>
<keyword evidence="6" id="KW-0347">Helicase</keyword>
<evidence type="ECO:0000256" key="7">
    <source>
        <dbReference type="ARBA" id="ARBA00022840"/>
    </source>
</evidence>
<dbReference type="SUPFAM" id="SSF52540">
    <property type="entry name" value="P-loop containing nucleoside triphosphate hydrolases"/>
    <property type="match status" value="1"/>
</dbReference>
<evidence type="ECO:0000256" key="8">
    <source>
        <dbReference type="ARBA" id="ARBA00023118"/>
    </source>
</evidence>
<dbReference type="CDD" id="cd09641">
    <property type="entry name" value="Cas3''_I"/>
    <property type="match status" value="1"/>
</dbReference>
<comment type="caution">
    <text evidence="12">The sequence shown here is derived from an EMBL/GenBank/DDBJ whole genome shotgun (WGS) entry which is preliminary data.</text>
</comment>
<dbReference type="NCBIfam" id="TIGR01596">
    <property type="entry name" value="cas3_HD"/>
    <property type="match status" value="1"/>
</dbReference>
<dbReference type="InterPro" id="IPR038257">
    <property type="entry name" value="CRISPR-assoc_Cas3_HD_sf"/>
</dbReference>
<dbReference type="OrthoDB" id="9810236at2"/>
<keyword evidence="3" id="KW-0479">Metal-binding</keyword>
<comment type="similarity">
    <text evidence="1">In the N-terminal section; belongs to the CRISPR-associated nuclease Cas3-HD family.</text>
</comment>
<evidence type="ECO:0000259" key="10">
    <source>
        <dbReference type="PROSITE" id="PS51192"/>
    </source>
</evidence>
<dbReference type="Gene3D" id="3.40.50.300">
    <property type="entry name" value="P-loop containing nucleotide triphosphate hydrolases"/>
    <property type="match status" value="2"/>
</dbReference>
<evidence type="ECO:0000256" key="3">
    <source>
        <dbReference type="ARBA" id="ARBA00022723"/>
    </source>
</evidence>
<dbReference type="GO" id="GO:0004386">
    <property type="term" value="F:helicase activity"/>
    <property type="evidence" value="ECO:0007669"/>
    <property type="project" value="UniProtKB-KW"/>
</dbReference>
<evidence type="ECO:0000256" key="4">
    <source>
        <dbReference type="ARBA" id="ARBA00022741"/>
    </source>
</evidence>
<name>A0A3S0VLV3_9PROT</name>
<dbReference type="SMART" id="SM00487">
    <property type="entry name" value="DEXDc"/>
    <property type="match status" value="1"/>
</dbReference>
<dbReference type="GO" id="GO:0051607">
    <property type="term" value="P:defense response to virus"/>
    <property type="evidence" value="ECO:0007669"/>
    <property type="project" value="UniProtKB-KW"/>
</dbReference>
<dbReference type="Gene3D" id="1.10.3210.30">
    <property type="match status" value="1"/>
</dbReference>
<protein>
    <submittedName>
        <fullName evidence="12">CRISPR-associated endonuclease Cas3</fullName>
    </submittedName>
</protein>
<dbReference type="GO" id="GO:0005524">
    <property type="term" value="F:ATP binding"/>
    <property type="evidence" value="ECO:0007669"/>
    <property type="project" value="UniProtKB-KW"/>
</dbReference>
<dbReference type="CDD" id="cd17930">
    <property type="entry name" value="DEXHc_cas3"/>
    <property type="match status" value="1"/>
</dbReference>
<keyword evidence="12" id="KW-0540">Nuclease</keyword>
<dbReference type="EMBL" id="RZIJ01000001">
    <property type="protein sequence ID" value="RUQ76129.1"/>
    <property type="molecule type" value="Genomic_DNA"/>
</dbReference>
<reference evidence="12 13" key="1">
    <citation type="submission" date="2018-12" db="EMBL/GenBank/DDBJ databases">
        <authorList>
            <person name="Yang Y."/>
        </authorList>
    </citation>
    <scope>NUCLEOTIDE SEQUENCE [LARGE SCALE GENOMIC DNA]</scope>
    <source>
        <strain evidence="12 13">GSF71</strain>
    </source>
</reference>
<evidence type="ECO:0000256" key="2">
    <source>
        <dbReference type="ARBA" id="ARBA00009046"/>
    </source>
</evidence>
<proteinExistence type="inferred from homology"/>
<sequence length="773" mass="84101">MTQGVYAHSVPGRDESVWEPLSEHLTAVASHAAVSATVFGGQRMAEAMGALHDVGKLIQEFQDYIRGKGTSVDHSTAGAVIARERYGAVLGQIMAFGIAGHHAGLANGRVAGGGVSALKERLDGKIPLPLSPDLDVAPATVTLSAPVLSTGFTHHFSLPFLIRMLFSCLVDADRLETERFYARFDAEARGKTAARGCPLTVEDLRDRLDAHLLRFKDKDGPVNALRAEVLAGVRAKAEEAPGLFSLTVPTGGGKTLASLAFALDHAVRHGLRRVIYVIPFTSIVEQTADVFREALGSDDAVLEHHSGFDFGPPSGKTRRKTAESDDEAPDGARKLRLASENWDRPVVVTTSVQFFESLFASHPSSCRKLHAIAGSVVILDEAQTLPLKCLRPCLETLRELARGYRSSVVLCTATQPAVTVEAGFAGGLDTVRELAPDPRDLYRRLKRVTVAHLPEPLDDETLAERLLDETQVLCIVNNRRHARDLLRRIRGEDGARHLSTCLCAAHRRAELASIREELELKRPVRLVSTSLVEAGVDFSFPTVYRAMAGLDSIAQAAGRCNRNGDLPELGRVFVFSSPEGEGRKPPPELGQFAEVAASVLRGHDDPLALDTLRAYFQRLYWQRGPEELDAALVGDGPAPIRGILKALDLYKSDREYPFADIAKAFRIIESPLVPVIVPYKPAGDPDVVQRLLETLKRLPAEKTGGIARALQPYLVQIPRSARNALLAAGSAECVRGDEFGDQFVSLVNGDLYHPDVGLDWEDPTFRKIETGIF</sequence>
<evidence type="ECO:0000256" key="5">
    <source>
        <dbReference type="ARBA" id="ARBA00022801"/>
    </source>
</evidence>
<dbReference type="GO" id="GO:0003676">
    <property type="term" value="F:nucleic acid binding"/>
    <property type="evidence" value="ECO:0007669"/>
    <property type="project" value="InterPro"/>
</dbReference>
<dbReference type="InterPro" id="IPR027417">
    <property type="entry name" value="P-loop_NTPase"/>
</dbReference>
<dbReference type="PROSITE" id="PS51192">
    <property type="entry name" value="HELICASE_ATP_BIND_1"/>
    <property type="match status" value="1"/>
</dbReference>
<feature type="region of interest" description="Disordered" evidence="9">
    <location>
        <begin position="305"/>
        <end position="332"/>
    </location>
</feature>
<keyword evidence="8" id="KW-0051">Antiviral defense</keyword>
<gene>
    <name evidence="12" type="ORF">EJ913_00020</name>
</gene>
<evidence type="ECO:0000256" key="1">
    <source>
        <dbReference type="ARBA" id="ARBA00006847"/>
    </source>
</evidence>
<feature type="domain" description="HD Cas3-type" evidence="11">
    <location>
        <begin position="14"/>
        <end position="175"/>
    </location>
</feature>
<evidence type="ECO:0000313" key="12">
    <source>
        <dbReference type="EMBL" id="RUQ76129.1"/>
    </source>
</evidence>
<keyword evidence="4" id="KW-0547">Nucleotide-binding</keyword>
<dbReference type="GO" id="GO:0016787">
    <property type="term" value="F:hydrolase activity"/>
    <property type="evidence" value="ECO:0007669"/>
    <property type="project" value="UniProtKB-KW"/>
</dbReference>
<keyword evidence="13" id="KW-1185">Reference proteome</keyword>
<comment type="similarity">
    <text evidence="2">In the central section; belongs to the CRISPR-associated helicase Cas3 family.</text>
</comment>
<dbReference type="InterPro" id="IPR006483">
    <property type="entry name" value="CRISPR-assoc_Cas3_HD"/>
</dbReference>
<dbReference type="InterPro" id="IPR014001">
    <property type="entry name" value="Helicase_ATP-bd"/>
</dbReference>
<organism evidence="12 13">
    <name type="scientific">Azospirillum doebereinerae</name>
    <dbReference type="NCBI Taxonomy" id="92933"/>
    <lineage>
        <taxon>Bacteria</taxon>
        <taxon>Pseudomonadati</taxon>
        <taxon>Pseudomonadota</taxon>
        <taxon>Alphaproteobacteria</taxon>
        <taxon>Rhodospirillales</taxon>
        <taxon>Azospirillaceae</taxon>
        <taxon>Azospirillum</taxon>
    </lineage>
</organism>
<dbReference type="InterPro" id="IPR011545">
    <property type="entry name" value="DEAD/DEAH_box_helicase_dom"/>
</dbReference>
<dbReference type="SUPFAM" id="SSF109604">
    <property type="entry name" value="HD-domain/PDEase-like"/>
    <property type="match status" value="1"/>
</dbReference>
<dbReference type="InterPro" id="IPR054712">
    <property type="entry name" value="Cas3-like_dom"/>
</dbReference>
<dbReference type="PROSITE" id="PS51643">
    <property type="entry name" value="HD_CAS3"/>
    <property type="match status" value="1"/>
</dbReference>
<evidence type="ECO:0000256" key="6">
    <source>
        <dbReference type="ARBA" id="ARBA00022806"/>
    </source>
</evidence>